<proteinExistence type="predicted"/>
<name>A0A8B9W4D5_9AVES</name>
<evidence type="ECO:0000256" key="2">
    <source>
        <dbReference type="ARBA" id="ARBA00022695"/>
    </source>
</evidence>
<dbReference type="Ensembl" id="ENSAZOT00000032634.1">
    <property type="protein sequence ID" value="ENSAZOP00000030505.1"/>
    <property type="gene ID" value="ENSAZOG00000018986.1"/>
</dbReference>
<dbReference type="GO" id="GO:0016779">
    <property type="term" value="F:nucleotidyltransferase activity"/>
    <property type="evidence" value="ECO:0007669"/>
    <property type="project" value="UniProtKB-KW"/>
</dbReference>
<dbReference type="Proteomes" id="UP000694549">
    <property type="component" value="Unplaced"/>
</dbReference>
<reference evidence="7" key="2">
    <citation type="submission" date="2025-09" db="UniProtKB">
        <authorList>
            <consortium name="Ensembl"/>
        </authorList>
    </citation>
    <scope>IDENTIFICATION</scope>
</reference>
<reference evidence="7" key="1">
    <citation type="submission" date="2025-08" db="UniProtKB">
        <authorList>
            <consortium name="Ensembl"/>
        </authorList>
    </citation>
    <scope>IDENTIFICATION</scope>
</reference>
<feature type="domain" description="Murine leukemia virus integrase C-terminal" evidence="6">
    <location>
        <begin position="35"/>
        <end position="72"/>
    </location>
</feature>
<evidence type="ECO:0000313" key="7">
    <source>
        <dbReference type="Ensembl" id="ENSAZOP00000030505.1"/>
    </source>
</evidence>
<dbReference type="InterPro" id="IPR040643">
    <property type="entry name" value="MLVIN_C"/>
</dbReference>
<keyword evidence="5" id="KW-0378">Hydrolase</keyword>
<evidence type="ECO:0000256" key="1">
    <source>
        <dbReference type="ARBA" id="ARBA00022679"/>
    </source>
</evidence>
<evidence type="ECO:0000259" key="6">
    <source>
        <dbReference type="Pfam" id="PF18697"/>
    </source>
</evidence>
<protein>
    <recommendedName>
        <fullName evidence="6">Murine leukemia virus integrase C-terminal domain-containing protein</fullName>
    </recommendedName>
</protein>
<keyword evidence="1" id="KW-0808">Transferase</keyword>
<organism evidence="7 8">
    <name type="scientific">Anas zonorhyncha</name>
    <name type="common">Eastern spot-billed duck</name>
    <dbReference type="NCBI Taxonomy" id="75864"/>
    <lineage>
        <taxon>Eukaryota</taxon>
        <taxon>Metazoa</taxon>
        <taxon>Chordata</taxon>
        <taxon>Craniata</taxon>
        <taxon>Vertebrata</taxon>
        <taxon>Euteleostomi</taxon>
        <taxon>Archelosauria</taxon>
        <taxon>Archosauria</taxon>
        <taxon>Dinosauria</taxon>
        <taxon>Saurischia</taxon>
        <taxon>Theropoda</taxon>
        <taxon>Coelurosauria</taxon>
        <taxon>Aves</taxon>
        <taxon>Neognathae</taxon>
        <taxon>Galloanserae</taxon>
        <taxon>Anseriformes</taxon>
        <taxon>Anatidae</taxon>
        <taxon>Anatinae</taxon>
        <taxon>Anas</taxon>
    </lineage>
</organism>
<dbReference type="Gene3D" id="2.30.30.850">
    <property type="match status" value="1"/>
</dbReference>
<evidence type="ECO:0000256" key="3">
    <source>
        <dbReference type="ARBA" id="ARBA00022722"/>
    </source>
</evidence>
<sequence length="91" mass="10487">MYGKPYESPEPNPNMHITGNQDVYNYVLSLGKTSAQLRKRWAGPYQVLLTTFTAVEVEGVDAWIRYTQVKKVPELWSVRAIGDTKLQMRRV</sequence>
<dbReference type="Pfam" id="PF18697">
    <property type="entry name" value="MLVIN_C"/>
    <property type="match status" value="1"/>
</dbReference>
<dbReference type="AlphaFoldDB" id="A0A8B9W4D5"/>
<evidence type="ECO:0000313" key="8">
    <source>
        <dbReference type="Proteomes" id="UP000694549"/>
    </source>
</evidence>
<accession>A0A8B9W4D5</accession>
<keyword evidence="2" id="KW-0548">Nucleotidyltransferase</keyword>
<evidence type="ECO:0000256" key="5">
    <source>
        <dbReference type="ARBA" id="ARBA00022801"/>
    </source>
</evidence>
<dbReference type="GO" id="GO:0016787">
    <property type="term" value="F:hydrolase activity"/>
    <property type="evidence" value="ECO:0007669"/>
    <property type="project" value="UniProtKB-KW"/>
</dbReference>
<keyword evidence="3" id="KW-0540">Nuclease</keyword>
<evidence type="ECO:0000256" key="4">
    <source>
        <dbReference type="ARBA" id="ARBA00022759"/>
    </source>
</evidence>
<dbReference type="GO" id="GO:0004519">
    <property type="term" value="F:endonuclease activity"/>
    <property type="evidence" value="ECO:0007669"/>
    <property type="project" value="UniProtKB-KW"/>
</dbReference>
<keyword evidence="4" id="KW-0255">Endonuclease</keyword>
<keyword evidence="8" id="KW-1185">Reference proteome</keyword>